<protein>
    <submittedName>
        <fullName evidence="1">Uncharacterized protein</fullName>
    </submittedName>
</protein>
<dbReference type="EMBL" id="JAHHHD010000036">
    <property type="protein sequence ID" value="MBW4661406.1"/>
    <property type="molecule type" value="Genomic_DNA"/>
</dbReference>
<dbReference type="AlphaFoldDB" id="A0A951QEZ4"/>
<organism evidence="1 2">
    <name type="scientific">Drouetiella hepatica Uher 2000/2452</name>
    <dbReference type="NCBI Taxonomy" id="904376"/>
    <lineage>
        <taxon>Bacteria</taxon>
        <taxon>Bacillati</taxon>
        <taxon>Cyanobacteriota</taxon>
        <taxon>Cyanophyceae</taxon>
        <taxon>Oculatellales</taxon>
        <taxon>Oculatellaceae</taxon>
        <taxon>Drouetiella</taxon>
    </lineage>
</organism>
<evidence type="ECO:0000313" key="2">
    <source>
        <dbReference type="Proteomes" id="UP000757435"/>
    </source>
</evidence>
<name>A0A951QEZ4_9CYAN</name>
<proteinExistence type="predicted"/>
<dbReference type="Proteomes" id="UP000757435">
    <property type="component" value="Unassembled WGS sequence"/>
</dbReference>
<accession>A0A951QEZ4</accession>
<reference evidence="1" key="2">
    <citation type="journal article" date="2022" name="Microbiol. Resour. Announc.">
        <title>Metagenome Sequencing to Explore Phylogenomics of Terrestrial Cyanobacteria.</title>
        <authorList>
            <person name="Ward R.D."/>
            <person name="Stajich J.E."/>
            <person name="Johansen J.R."/>
            <person name="Huntemann M."/>
            <person name="Clum A."/>
            <person name="Foster B."/>
            <person name="Foster B."/>
            <person name="Roux S."/>
            <person name="Palaniappan K."/>
            <person name="Varghese N."/>
            <person name="Mukherjee S."/>
            <person name="Reddy T.B.K."/>
            <person name="Daum C."/>
            <person name="Copeland A."/>
            <person name="Chen I.A."/>
            <person name="Ivanova N.N."/>
            <person name="Kyrpides N.C."/>
            <person name="Shapiro N."/>
            <person name="Eloe-Fadrosh E.A."/>
            <person name="Pietrasiak N."/>
        </authorList>
    </citation>
    <scope>NUCLEOTIDE SEQUENCE</scope>
    <source>
        <strain evidence="1">UHER 2000/2452</strain>
    </source>
</reference>
<evidence type="ECO:0000313" key="1">
    <source>
        <dbReference type="EMBL" id="MBW4661406.1"/>
    </source>
</evidence>
<comment type="caution">
    <text evidence="1">The sequence shown here is derived from an EMBL/GenBank/DDBJ whole genome shotgun (WGS) entry which is preliminary data.</text>
</comment>
<sequence length="97" mass="10844">MPNPLPLFPPIVLPKTMPVSIPQPKFHLGESVGWQAEADFGRVVGVIYSHEATHQETGLHYLILLDAQSPSHRFCTHDFAFEEDLERLAHGSRGQDS</sequence>
<gene>
    <name evidence="1" type="ORF">KME15_22250</name>
</gene>
<reference evidence="1" key="1">
    <citation type="submission" date="2021-05" db="EMBL/GenBank/DDBJ databases">
        <authorList>
            <person name="Pietrasiak N."/>
            <person name="Ward R."/>
            <person name="Stajich J.E."/>
            <person name="Kurbessoian T."/>
        </authorList>
    </citation>
    <scope>NUCLEOTIDE SEQUENCE</scope>
    <source>
        <strain evidence="1">UHER 2000/2452</strain>
    </source>
</reference>